<feature type="chain" id="PRO_5047303460" evidence="1">
    <location>
        <begin position="18"/>
        <end position="589"/>
    </location>
</feature>
<dbReference type="PANTHER" id="PTHR30290:SF65">
    <property type="entry name" value="MONOACYL PHOSPHATIDYLINOSITOL TETRAMANNOSIDE-BINDING PROTEIN LPQW-RELATED"/>
    <property type="match status" value="1"/>
</dbReference>
<sequence>MTLKKRAVGGVAISASAALVLSACGGGSSDEDEGTAGVNVGYEDCVEDPNGCMAGDPAGGGEVTWGIDGAWSGWFGLRADANESTLTQSTFPMLQGTGVYNPAGEWEYNEGWFAKEPEKTSDDPLTVKYTLKEGAGWSDGTPFSLDDAIFTWHHQAANEEWCTAECQPAGSDWGPNVEDITEADEGKAIEVVYKDGFQHPEWLLQPLFSAPVHWVEEEGGFTDWKTDPEVMGAASKWLNETTPELSNGPYQPTDAKLGEYVIYEPNPEWKGENKPTLDKLTLEAIEGGMGPIVDAQRNGEIHGGSIGAFNIDEVAKLDGSTGINYMVGGSSKWSHIDMNTESEFLADEKMRQAVFTAIKIDDLNSRIYPDMGVERRGSHIFAEDSEYYEDWGKEFNQGLGDVDAAKKILEDAGYELDGDTLKTPEGKAVSLTFRASPDSKRRQQTAEIVQAQLAKIGIEVKIKGFSSNQFSDVLSNAEFDLIVFGWSGSPAFAGAPSQYWRSDSGSNFGKLEVEGLDEVIDNILTTSDSAKAAEYANEADKMATEAAYSLAINTDPNLYLSSDQLVNVRPNPKTQEASLYNVDEWGMKG</sequence>
<dbReference type="Gene3D" id="3.10.105.10">
    <property type="entry name" value="Dipeptide-binding Protein, Domain 3"/>
    <property type="match status" value="1"/>
</dbReference>
<evidence type="ECO:0000256" key="1">
    <source>
        <dbReference type="SAM" id="SignalP"/>
    </source>
</evidence>
<feature type="domain" description="Solute-binding protein family 5" evidence="2">
    <location>
        <begin position="111"/>
        <end position="507"/>
    </location>
</feature>
<dbReference type="EMBL" id="JBHSDK010000028">
    <property type="protein sequence ID" value="MFC4337303.1"/>
    <property type="molecule type" value="Genomic_DNA"/>
</dbReference>
<gene>
    <name evidence="3" type="ORF">ACFPET_19055</name>
</gene>
<comment type="caution">
    <text evidence="3">The sequence shown here is derived from an EMBL/GenBank/DDBJ whole genome shotgun (WGS) entry which is preliminary data.</text>
</comment>
<protein>
    <submittedName>
        <fullName evidence="3">ABC transporter family substrate-binding protein</fullName>
    </submittedName>
</protein>
<keyword evidence="4" id="KW-1185">Reference proteome</keyword>
<dbReference type="Pfam" id="PF00496">
    <property type="entry name" value="SBP_bac_5"/>
    <property type="match status" value="1"/>
</dbReference>
<proteinExistence type="predicted"/>
<evidence type="ECO:0000313" key="3">
    <source>
        <dbReference type="EMBL" id="MFC4337303.1"/>
    </source>
</evidence>
<evidence type="ECO:0000313" key="4">
    <source>
        <dbReference type="Proteomes" id="UP001595823"/>
    </source>
</evidence>
<dbReference type="CDD" id="cd08501">
    <property type="entry name" value="PBP2_Lpqw"/>
    <property type="match status" value="1"/>
</dbReference>
<organism evidence="3 4">
    <name type="scientific">Salininema proteolyticum</name>
    <dbReference type="NCBI Taxonomy" id="1607685"/>
    <lineage>
        <taxon>Bacteria</taxon>
        <taxon>Bacillati</taxon>
        <taxon>Actinomycetota</taxon>
        <taxon>Actinomycetes</taxon>
        <taxon>Glycomycetales</taxon>
        <taxon>Glycomycetaceae</taxon>
        <taxon>Salininema</taxon>
    </lineage>
</organism>
<dbReference type="InterPro" id="IPR000914">
    <property type="entry name" value="SBP_5_dom"/>
</dbReference>
<accession>A0ABV8U2H4</accession>
<dbReference type="SUPFAM" id="SSF53850">
    <property type="entry name" value="Periplasmic binding protein-like II"/>
    <property type="match status" value="1"/>
</dbReference>
<name>A0ABV8U2H4_9ACTN</name>
<evidence type="ECO:0000259" key="2">
    <source>
        <dbReference type="Pfam" id="PF00496"/>
    </source>
</evidence>
<dbReference type="PROSITE" id="PS51257">
    <property type="entry name" value="PROKAR_LIPOPROTEIN"/>
    <property type="match status" value="1"/>
</dbReference>
<dbReference type="PANTHER" id="PTHR30290">
    <property type="entry name" value="PERIPLASMIC BINDING COMPONENT OF ABC TRANSPORTER"/>
    <property type="match status" value="1"/>
</dbReference>
<dbReference type="RefSeq" id="WP_380624152.1">
    <property type="nucleotide sequence ID" value="NZ_JBHSDK010000028.1"/>
</dbReference>
<dbReference type="Proteomes" id="UP001595823">
    <property type="component" value="Unassembled WGS sequence"/>
</dbReference>
<dbReference type="InterPro" id="IPR039424">
    <property type="entry name" value="SBP_5"/>
</dbReference>
<feature type="signal peptide" evidence="1">
    <location>
        <begin position="1"/>
        <end position="17"/>
    </location>
</feature>
<keyword evidence="1" id="KW-0732">Signal</keyword>
<reference evidence="4" key="1">
    <citation type="journal article" date="2019" name="Int. J. Syst. Evol. Microbiol.">
        <title>The Global Catalogue of Microorganisms (GCM) 10K type strain sequencing project: providing services to taxonomists for standard genome sequencing and annotation.</title>
        <authorList>
            <consortium name="The Broad Institute Genomics Platform"/>
            <consortium name="The Broad Institute Genome Sequencing Center for Infectious Disease"/>
            <person name="Wu L."/>
            <person name="Ma J."/>
        </authorList>
    </citation>
    <scope>NUCLEOTIDE SEQUENCE [LARGE SCALE GENOMIC DNA]</scope>
    <source>
        <strain evidence="4">IBRC-M 10908</strain>
    </source>
</reference>
<dbReference type="Gene3D" id="3.40.190.10">
    <property type="entry name" value="Periplasmic binding protein-like II"/>
    <property type="match status" value="1"/>
</dbReference>